<protein>
    <submittedName>
        <fullName evidence="2">Uncharacterized protein</fullName>
    </submittedName>
</protein>
<dbReference type="GeneID" id="5027324"/>
<feature type="coiled-coil region" evidence="1">
    <location>
        <begin position="144"/>
        <end position="183"/>
    </location>
</feature>
<keyword evidence="3" id="KW-1185">Reference proteome</keyword>
<proteinExistence type="predicted"/>
<dbReference type="InParanoid" id="A0CTM5"/>
<organism evidence="2 3">
    <name type="scientific">Paramecium tetraurelia</name>
    <dbReference type="NCBI Taxonomy" id="5888"/>
    <lineage>
        <taxon>Eukaryota</taxon>
        <taxon>Sar</taxon>
        <taxon>Alveolata</taxon>
        <taxon>Ciliophora</taxon>
        <taxon>Intramacronucleata</taxon>
        <taxon>Oligohymenophorea</taxon>
        <taxon>Peniculida</taxon>
        <taxon>Parameciidae</taxon>
        <taxon>Paramecium</taxon>
    </lineage>
</organism>
<reference evidence="2 3" key="1">
    <citation type="journal article" date="2006" name="Nature">
        <title>Global trends of whole-genome duplications revealed by the ciliate Paramecium tetraurelia.</title>
        <authorList>
            <consortium name="Genoscope"/>
            <person name="Aury J.-M."/>
            <person name="Jaillon O."/>
            <person name="Duret L."/>
            <person name="Noel B."/>
            <person name="Jubin C."/>
            <person name="Porcel B.M."/>
            <person name="Segurens B."/>
            <person name="Daubin V."/>
            <person name="Anthouard V."/>
            <person name="Aiach N."/>
            <person name="Arnaiz O."/>
            <person name="Billaut A."/>
            <person name="Beisson J."/>
            <person name="Blanc I."/>
            <person name="Bouhouche K."/>
            <person name="Camara F."/>
            <person name="Duharcourt S."/>
            <person name="Guigo R."/>
            <person name="Gogendeau D."/>
            <person name="Katinka M."/>
            <person name="Keller A.-M."/>
            <person name="Kissmehl R."/>
            <person name="Klotz C."/>
            <person name="Koll F."/>
            <person name="Le Moue A."/>
            <person name="Lepere C."/>
            <person name="Malinsky S."/>
            <person name="Nowacki M."/>
            <person name="Nowak J.K."/>
            <person name="Plattner H."/>
            <person name="Poulain J."/>
            <person name="Ruiz F."/>
            <person name="Serrano V."/>
            <person name="Zagulski M."/>
            <person name="Dessen P."/>
            <person name="Betermier M."/>
            <person name="Weissenbach J."/>
            <person name="Scarpelli C."/>
            <person name="Schachter V."/>
            <person name="Sperling L."/>
            <person name="Meyer E."/>
            <person name="Cohen J."/>
            <person name="Wincker P."/>
        </authorList>
    </citation>
    <scope>NUCLEOTIDE SEQUENCE [LARGE SCALE GENOMIC DNA]</scope>
    <source>
        <strain evidence="2 3">Stock d4-2</strain>
    </source>
</reference>
<dbReference type="KEGG" id="ptm:GSPATT00010376001"/>
<dbReference type="HOGENOM" id="CLU_1237102_0_0_1"/>
<dbReference type="Proteomes" id="UP000000600">
    <property type="component" value="Unassembled WGS sequence"/>
</dbReference>
<evidence type="ECO:0000313" key="2">
    <source>
        <dbReference type="EMBL" id="CAK74142.1"/>
    </source>
</evidence>
<accession>A0CTM5</accession>
<name>A0CTM5_PARTE</name>
<evidence type="ECO:0000256" key="1">
    <source>
        <dbReference type="SAM" id="Coils"/>
    </source>
</evidence>
<dbReference type="AlphaFoldDB" id="A0CTM5"/>
<sequence>MKYHIFKYIIQQFNLEINDQQEKVLQMNKKLQMIKICKLNRPIKPKKLSEEIFNFPPFICQINAYSKQIKEFELTIIKKINKLKIQKETPETRFTEIQIQFQVIQKEHKELLKNYPALMHLSYDELNKDNIYLSKQLYENQQLIQQQNVKFKRLEAELHQMRQQTEKEKMAQLEKKIYDLEQQLQKKDFYHNKDIDNLHLVIAILKDYPILIRERRKEAISACD</sequence>
<dbReference type="EMBL" id="CT868174">
    <property type="protein sequence ID" value="CAK74142.1"/>
    <property type="molecule type" value="Genomic_DNA"/>
</dbReference>
<evidence type="ECO:0000313" key="3">
    <source>
        <dbReference type="Proteomes" id="UP000000600"/>
    </source>
</evidence>
<dbReference type="RefSeq" id="XP_001441539.1">
    <property type="nucleotide sequence ID" value="XM_001441502.1"/>
</dbReference>
<gene>
    <name evidence="2" type="ORF">GSPATT00010376001</name>
</gene>
<keyword evidence="1" id="KW-0175">Coiled coil</keyword>